<keyword evidence="9" id="KW-1185">Reference proteome</keyword>
<evidence type="ECO:0000256" key="5">
    <source>
        <dbReference type="ARBA" id="ARBA00023157"/>
    </source>
</evidence>
<evidence type="ECO:0000313" key="9">
    <source>
        <dbReference type="Proteomes" id="UP000192223"/>
    </source>
</evidence>
<reference evidence="10" key="1">
    <citation type="submission" date="2025-08" db="UniProtKB">
        <authorList>
            <consortium name="RefSeq"/>
        </authorList>
    </citation>
    <scope>IDENTIFICATION</scope>
    <source>
        <tissue evidence="10">Entire body</tissue>
    </source>
</reference>
<evidence type="ECO:0000256" key="7">
    <source>
        <dbReference type="SAM" id="SignalP"/>
    </source>
</evidence>
<feature type="domain" description="Peptidase S1" evidence="8">
    <location>
        <begin position="45"/>
        <end position="269"/>
    </location>
</feature>
<dbReference type="GO" id="GO:0004252">
    <property type="term" value="F:serine-type endopeptidase activity"/>
    <property type="evidence" value="ECO:0007669"/>
    <property type="project" value="InterPro"/>
</dbReference>
<dbReference type="InterPro" id="IPR009003">
    <property type="entry name" value="Peptidase_S1_PA"/>
</dbReference>
<dbReference type="RefSeq" id="XP_025835881.1">
    <property type="nucleotide sequence ID" value="XM_025980096.1"/>
</dbReference>
<comment type="subcellular location">
    <subcellularLocation>
        <location evidence="1">Secreted</location>
        <location evidence="1">Extracellular space</location>
    </subcellularLocation>
</comment>
<dbReference type="SUPFAM" id="SSF50494">
    <property type="entry name" value="Trypsin-like serine proteases"/>
    <property type="match status" value="1"/>
</dbReference>
<name>A0A7F5RIT0_AGRPL</name>
<dbReference type="InParanoid" id="A0A7F5RIT0"/>
<dbReference type="PROSITE" id="PS50240">
    <property type="entry name" value="TRYPSIN_DOM"/>
    <property type="match status" value="1"/>
</dbReference>
<dbReference type="SMART" id="SM00020">
    <property type="entry name" value="Tryp_SPc"/>
    <property type="match status" value="1"/>
</dbReference>
<keyword evidence="5" id="KW-1015">Disulfide bond</keyword>
<dbReference type="PANTHER" id="PTHR24256">
    <property type="entry name" value="TRYPTASE-RELATED"/>
    <property type="match status" value="1"/>
</dbReference>
<evidence type="ECO:0000256" key="2">
    <source>
        <dbReference type="ARBA" id="ARBA00022670"/>
    </source>
</evidence>
<dbReference type="GeneID" id="108741716"/>
<keyword evidence="3" id="KW-0378">Hydrolase</keyword>
<dbReference type="InterPro" id="IPR043504">
    <property type="entry name" value="Peptidase_S1_PA_chymotrypsin"/>
</dbReference>
<dbReference type="FunFam" id="2.40.10.10:FF:000036">
    <property type="entry name" value="Trypsin beta"/>
    <property type="match status" value="1"/>
</dbReference>
<keyword evidence="4" id="KW-0720">Serine protease</keyword>
<evidence type="ECO:0000256" key="6">
    <source>
        <dbReference type="ARBA" id="ARBA00024195"/>
    </source>
</evidence>
<protein>
    <submittedName>
        <fullName evidence="10">Brachyurin-like</fullName>
    </submittedName>
</protein>
<proteinExistence type="inferred from homology"/>
<evidence type="ECO:0000259" key="8">
    <source>
        <dbReference type="PROSITE" id="PS50240"/>
    </source>
</evidence>
<dbReference type="CDD" id="cd00190">
    <property type="entry name" value="Tryp_SPc"/>
    <property type="match status" value="1"/>
</dbReference>
<gene>
    <name evidence="10" type="primary">LOC108741716</name>
</gene>
<feature type="signal peptide" evidence="7">
    <location>
        <begin position="1"/>
        <end position="16"/>
    </location>
</feature>
<dbReference type="PRINTS" id="PR00722">
    <property type="entry name" value="CHYMOTRYPSIN"/>
</dbReference>
<dbReference type="Proteomes" id="UP000192223">
    <property type="component" value="Unplaced"/>
</dbReference>
<dbReference type="Pfam" id="PF00089">
    <property type="entry name" value="Trypsin"/>
    <property type="match status" value="1"/>
</dbReference>
<dbReference type="GO" id="GO:0005576">
    <property type="term" value="C:extracellular region"/>
    <property type="evidence" value="ECO:0007669"/>
    <property type="project" value="UniProtKB-SubCell"/>
</dbReference>
<organism evidence="9 10">
    <name type="scientific">Agrilus planipennis</name>
    <name type="common">Emerald ash borer</name>
    <name type="synonym">Agrilus marcopoli</name>
    <dbReference type="NCBI Taxonomy" id="224129"/>
    <lineage>
        <taxon>Eukaryota</taxon>
        <taxon>Metazoa</taxon>
        <taxon>Ecdysozoa</taxon>
        <taxon>Arthropoda</taxon>
        <taxon>Hexapoda</taxon>
        <taxon>Insecta</taxon>
        <taxon>Pterygota</taxon>
        <taxon>Neoptera</taxon>
        <taxon>Endopterygota</taxon>
        <taxon>Coleoptera</taxon>
        <taxon>Polyphaga</taxon>
        <taxon>Elateriformia</taxon>
        <taxon>Buprestoidea</taxon>
        <taxon>Buprestidae</taxon>
        <taxon>Agrilinae</taxon>
        <taxon>Agrilus</taxon>
    </lineage>
</organism>
<comment type="similarity">
    <text evidence="6">Belongs to the peptidase S1 family. CLIP subfamily.</text>
</comment>
<feature type="chain" id="PRO_5029016219" evidence="7">
    <location>
        <begin position="17"/>
        <end position="269"/>
    </location>
</feature>
<dbReference type="FunFam" id="2.40.10.10:FF:000068">
    <property type="entry name" value="transmembrane protease serine 2"/>
    <property type="match status" value="1"/>
</dbReference>
<evidence type="ECO:0000313" key="10">
    <source>
        <dbReference type="RefSeq" id="XP_025835881.1"/>
    </source>
</evidence>
<accession>A0A7F5RIT0</accession>
<dbReference type="AlphaFoldDB" id="A0A7F5RIT0"/>
<dbReference type="InterPro" id="IPR033116">
    <property type="entry name" value="TRYPSIN_SER"/>
</dbReference>
<dbReference type="InterPro" id="IPR001314">
    <property type="entry name" value="Peptidase_S1A"/>
</dbReference>
<evidence type="ECO:0000256" key="4">
    <source>
        <dbReference type="ARBA" id="ARBA00022825"/>
    </source>
</evidence>
<keyword evidence="2" id="KW-0645">Protease</keyword>
<dbReference type="Gene3D" id="2.40.10.10">
    <property type="entry name" value="Trypsin-like serine proteases"/>
    <property type="match status" value="2"/>
</dbReference>
<dbReference type="InterPro" id="IPR051487">
    <property type="entry name" value="Ser/Thr_Proteases_Immune/Dev"/>
</dbReference>
<keyword evidence="7" id="KW-0732">Signal</keyword>
<dbReference type="FunCoup" id="A0A7F5RIT0">
    <property type="interactions" value="51"/>
</dbReference>
<dbReference type="PROSITE" id="PS00135">
    <property type="entry name" value="TRYPSIN_SER"/>
    <property type="match status" value="1"/>
</dbReference>
<evidence type="ECO:0000256" key="1">
    <source>
        <dbReference type="ARBA" id="ARBA00004239"/>
    </source>
</evidence>
<sequence length="269" mass="28645">MKEIVLTLITLSLVTAHVTRDWSKIIAARRSAPTGINPLAEDLKIVGGNVASPNSIPYQAALILTYSDGANLCGGSLISRRYVLTAAMCLSSGFESLEVILGAHNISQVEPSQQVISNSIFKIHEQYTRQSQANDIALVYLPTPANLNQYVQLIALPSRADVSNNFVGSQAMASGWGFIYGSSTDISEVLRYVYIPVVRNNVCRIQLGPAITNSNICIGGNESKGTCYGDSGGPLVVNGKLVGVASFIGNPDCSLGEPSAFTRITSYLN</sequence>
<dbReference type="KEGG" id="apln:108741716"/>
<dbReference type="GO" id="GO:0006508">
    <property type="term" value="P:proteolysis"/>
    <property type="evidence" value="ECO:0007669"/>
    <property type="project" value="UniProtKB-KW"/>
</dbReference>
<dbReference type="OrthoDB" id="5565075at2759"/>
<dbReference type="InterPro" id="IPR001254">
    <property type="entry name" value="Trypsin_dom"/>
</dbReference>
<evidence type="ECO:0000256" key="3">
    <source>
        <dbReference type="ARBA" id="ARBA00022801"/>
    </source>
</evidence>